<dbReference type="AlphaFoldDB" id="Q54KD3"/>
<dbReference type="GeneID" id="8626122"/>
<evidence type="ECO:0000313" key="4">
    <source>
        <dbReference type="Proteomes" id="UP000002195"/>
    </source>
</evidence>
<evidence type="ECO:0000256" key="2">
    <source>
        <dbReference type="SAM" id="SignalP"/>
    </source>
</evidence>
<dbReference type="Proteomes" id="UP000002195">
    <property type="component" value="Unassembled WGS sequence"/>
</dbReference>
<dbReference type="PaxDb" id="44689-DDB0233257"/>
<proteinExistence type="predicted"/>
<dbReference type="VEuPathDB" id="AmoebaDB:DDB_G0287403"/>
<sequence>MKYSFSLVIILILSVFLYNVNASVDLKVGYCSDECYCGAKYFEDYGKSGSSYNDYTIPNYPEKIQVWTVDMSYNETGKELLLSGTFTEGDSIQYPINDQDNSYDNPDCTYASFHKFNDGSCTVLVICNNAISSFTFSYLILAISILISFLIL</sequence>
<dbReference type="InParanoid" id="Q54KD3"/>
<comment type="caution">
    <text evidence="3">The sequence shown here is derived from an EMBL/GenBank/DDBJ whole genome shotgun (WGS) entry which is preliminary data.</text>
</comment>
<protein>
    <recommendedName>
        <fullName evidence="5">Transmembrane protein</fullName>
    </recommendedName>
</protein>
<feature type="signal peptide" evidence="2">
    <location>
        <begin position="1"/>
        <end position="22"/>
    </location>
</feature>
<organism evidence="3 4">
    <name type="scientific">Dictyostelium discoideum</name>
    <name type="common">Social amoeba</name>
    <dbReference type="NCBI Taxonomy" id="44689"/>
    <lineage>
        <taxon>Eukaryota</taxon>
        <taxon>Amoebozoa</taxon>
        <taxon>Evosea</taxon>
        <taxon>Eumycetozoa</taxon>
        <taxon>Dictyostelia</taxon>
        <taxon>Dictyosteliales</taxon>
        <taxon>Dictyosteliaceae</taxon>
        <taxon>Dictyostelium</taxon>
    </lineage>
</organism>
<reference evidence="3 4" key="1">
    <citation type="journal article" date="2005" name="Nature">
        <title>The genome of the social amoeba Dictyostelium discoideum.</title>
        <authorList>
            <consortium name="The Dictyostelium discoideum Sequencing Consortium"/>
            <person name="Eichinger L."/>
            <person name="Pachebat J.A."/>
            <person name="Glockner G."/>
            <person name="Rajandream M.A."/>
            <person name="Sucgang R."/>
            <person name="Berriman M."/>
            <person name="Song J."/>
            <person name="Olsen R."/>
            <person name="Szafranski K."/>
            <person name="Xu Q."/>
            <person name="Tunggal B."/>
            <person name="Kummerfeld S."/>
            <person name="Madera M."/>
            <person name="Konfortov B.A."/>
            <person name="Rivero F."/>
            <person name="Bankier A.T."/>
            <person name="Lehmann R."/>
            <person name="Hamlin N."/>
            <person name="Davies R."/>
            <person name="Gaudet P."/>
            <person name="Fey P."/>
            <person name="Pilcher K."/>
            <person name="Chen G."/>
            <person name="Saunders D."/>
            <person name="Sodergren E."/>
            <person name="Davis P."/>
            <person name="Kerhornou A."/>
            <person name="Nie X."/>
            <person name="Hall N."/>
            <person name="Anjard C."/>
            <person name="Hemphill L."/>
            <person name="Bason N."/>
            <person name="Farbrother P."/>
            <person name="Desany B."/>
            <person name="Just E."/>
            <person name="Morio T."/>
            <person name="Rost R."/>
            <person name="Churcher C."/>
            <person name="Cooper J."/>
            <person name="Haydock S."/>
            <person name="van Driessche N."/>
            <person name="Cronin A."/>
            <person name="Goodhead I."/>
            <person name="Muzny D."/>
            <person name="Mourier T."/>
            <person name="Pain A."/>
            <person name="Lu M."/>
            <person name="Harper D."/>
            <person name="Lindsay R."/>
            <person name="Hauser H."/>
            <person name="James K."/>
            <person name="Quiles M."/>
            <person name="Madan Babu M."/>
            <person name="Saito T."/>
            <person name="Buchrieser C."/>
            <person name="Wardroper A."/>
            <person name="Felder M."/>
            <person name="Thangavelu M."/>
            <person name="Johnson D."/>
            <person name="Knights A."/>
            <person name="Loulseged H."/>
            <person name="Mungall K."/>
            <person name="Oliver K."/>
            <person name="Price C."/>
            <person name="Quail M.A."/>
            <person name="Urushihara H."/>
            <person name="Hernandez J."/>
            <person name="Rabbinowitsch E."/>
            <person name="Steffen D."/>
            <person name="Sanders M."/>
            <person name="Ma J."/>
            <person name="Kohara Y."/>
            <person name="Sharp S."/>
            <person name="Simmonds M."/>
            <person name="Spiegler S."/>
            <person name="Tivey A."/>
            <person name="Sugano S."/>
            <person name="White B."/>
            <person name="Walker D."/>
            <person name="Woodward J."/>
            <person name="Winckler T."/>
            <person name="Tanaka Y."/>
            <person name="Shaulsky G."/>
            <person name="Schleicher M."/>
            <person name="Weinstock G."/>
            <person name="Rosenthal A."/>
            <person name="Cox E.C."/>
            <person name="Chisholm R.L."/>
            <person name="Gibbs R."/>
            <person name="Loomis W.F."/>
            <person name="Platzer M."/>
            <person name="Kay R.R."/>
            <person name="Williams J."/>
            <person name="Dear P.H."/>
            <person name="Noegel A.A."/>
            <person name="Barrell B."/>
            <person name="Kuspa A."/>
        </authorList>
    </citation>
    <scope>NUCLEOTIDE SEQUENCE [LARGE SCALE GENOMIC DNA]</scope>
    <source>
        <strain evidence="3 4">AX4</strain>
    </source>
</reference>
<dbReference type="EMBL" id="AAFI02000100">
    <property type="protein sequence ID" value="EAL63769.1"/>
    <property type="molecule type" value="Genomic_DNA"/>
</dbReference>
<dbReference type="RefSeq" id="XP_637290.1">
    <property type="nucleotide sequence ID" value="XM_632198.1"/>
</dbReference>
<feature type="transmembrane region" description="Helical" evidence="1">
    <location>
        <begin position="130"/>
        <end position="151"/>
    </location>
</feature>
<name>Q54KD3_DICDI</name>
<dbReference type="HOGENOM" id="CLU_1725722_0_0_1"/>
<keyword evidence="1" id="KW-0812">Transmembrane</keyword>
<keyword evidence="2" id="KW-0732">Signal</keyword>
<dbReference type="KEGG" id="ddi:DDB_G0287403"/>
<evidence type="ECO:0000256" key="1">
    <source>
        <dbReference type="SAM" id="Phobius"/>
    </source>
</evidence>
<evidence type="ECO:0008006" key="5">
    <source>
        <dbReference type="Google" id="ProtNLM"/>
    </source>
</evidence>
<keyword evidence="1" id="KW-0472">Membrane</keyword>
<accession>Q54KD3</accession>
<evidence type="ECO:0000313" key="3">
    <source>
        <dbReference type="EMBL" id="EAL63769.1"/>
    </source>
</evidence>
<feature type="chain" id="PRO_5004249698" description="Transmembrane protein" evidence="2">
    <location>
        <begin position="23"/>
        <end position="152"/>
    </location>
</feature>
<gene>
    <name evidence="3" type="ORF">DDB_G0287403</name>
</gene>
<keyword evidence="4" id="KW-1185">Reference proteome</keyword>
<dbReference type="dictyBase" id="DDB_G0287403"/>
<keyword evidence="1" id="KW-1133">Transmembrane helix</keyword>